<protein>
    <submittedName>
        <fullName evidence="1">Uncharacterized protein</fullName>
    </submittedName>
</protein>
<comment type="caution">
    <text evidence="1">The sequence shown here is derived from an EMBL/GenBank/DDBJ whole genome shotgun (WGS) entry which is preliminary data.</text>
</comment>
<dbReference type="EMBL" id="JAPDGR010000550">
    <property type="protein sequence ID" value="KAJ2989247.1"/>
    <property type="molecule type" value="Genomic_DNA"/>
</dbReference>
<proteinExistence type="predicted"/>
<evidence type="ECO:0000313" key="2">
    <source>
        <dbReference type="Proteomes" id="UP001143856"/>
    </source>
</evidence>
<gene>
    <name evidence="1" type="ORF">NUW58_g3564</name>
</gene>
<keyword evidence="2" id="KW-1185">Reference proteome</keyword>
<sequence length="766" mass="84048">MASCTVMSLDEVDTPTLQSIAKACGIPKGLIVDVYACTPMQLSMIAETRDEVLQFILSFGLAADIDRFCDAIRQVVSMNSVLRTRIVETSVGIVQVVTSEEHVTKHLSGDLEQYLDDDRNRRLGLGTLLFRTAFVDRVFVATIHHAVMDYASIAALLGKDLPAAYYGLAPTLRPAFKHFVTHCANIDEASARSFWESRLNGAPVIFPRVEPGFMPAPLERAGRKISLTRNGNKTSSTHIPYYIEAAWALTVATYAASDSVAYGYVLSGRSPTLNGVESTLGPTITEVPVQVNLQRNMTVEWLLKDRATALRQLQMHPASQYGVAAIRIINESARIASSFQAMLNIVPVLPMGNEEAGVRYDGVVWRGGSLALQLVCRIKDDEILVEPRSDPAVVCDRQLHRILNQFEHIFRVLLEVLPHTKLDELPLLNDHDRSEILSWNKTIPQPTNNCLHELFRARARAQPEAMAVEARDGNMSYSRLDQMSDRLAYGLQQRGVCPGQPVAFIIEKSLWAIVAILGIMKAGGVCVPIGKDDRHDRKTAIISTTKTKMVLTSSMEHTDSTSLAPNVLAIGADLATEWPERNPHTDPIPTSCPSSSPENLAYIIFTGSSRGASQCVSLEHRSLASSLTWNSQRLDWRPSTRMLQFAPYVSSISIAEIFSALLFGGCLCIPSDAACCRSELGRKPNLPACVASVKANWAMLPPSVLRALSPSQVPGLRWLASVGEPIDAETSRRWGAALQLFNCWGGRLVRTPKAISAGRWVARSGL</sequence>
<reference evidence="1" key="1">
    <citation type="submission" date="2022-10" db="EMBL/GenBank/DDBJ databases">
        <title>Genome Sequence of Xylaria curta.</title>
        <authorList>
            <person name="Buettner E."/>
        </authorList>
    </citation>
    <scope>NUCLEOTIDE SEQUENCE</scope>
    <source>
        <strain evidence="1">Babe10</strain>
    </source>
</reference>
<dbReference type="Proteomes" id="UP001143856">
    <property type="component" value="Unassembled WGS sequence"/>
</dbReference>
<organism evidence="1 2">
    <name type="scientific">Xylaria curta</name>
    <dbReference type="NCBI Taxonomy" id="42375"/>
    <lineage>
        <taxon>Eukaryota</taxon>
        <taxon>Fungi</taxon>
        <taxon>Dikarya</taxon>
        <taxon>Ascomycota</taxon>
        <taxon>Pezizomycotina</taxon>
        <taxon>Sordariomycetes</taxon>
        <taxon>Xylariomycetidae</taxon>
        <taxon>Xylariales</taxon>
        <taxon>Xylariaceae</taxon>
        <taxon>Xylaria</taxon>
    </lineage>
</organism>
<accession>A0ACC1PDF7</accession>
<evidence type="ECO:0000313" key="1">
    <source>
        <dbReference type="EMBL" id="KAJ2989247.1"/>
    </source>
</evidence>
<name>A0ACC1PDF7_9PEZI</name>